<organism evidence="2 3">
    <name type="scientific">Chenopodium quinoa</name>
    <name type="common">Quinoa</name>
    <dbReference type="NCBI Taxonomy" id="63459"/>
    <lineage>
        <taxon>Eukaryota</taxon>
        <taxon>Viridiplantae</taxon>
        <taxon>Streptophyta</taxon>
        <taxon>Embryophyta</taxon>
        <taxon>Tracheophyta</taxon>
        <taxon>Spermatophyta</taxon>
        <taxon>Magnoliopsida</taxon>
        <taxon>eudicotyledons</taxon>
        <taxon>Gunneridae</taxon>
        <taxon>Pentapetalae</taxon>
        <taxon>Caryophyllales</taxon>
        <taxon>Chenopodiaceae</taxon>
        <taxon>Chenopodioideae</taxon>
        <taxon>Atripliceae</taxon>
        <taxon>Chenopodium</taxon>
    </lineage>
</organism>
<accession>A0A803N0S5</accession>
<keyword evidence="3" id="KW-1185">Reference proteome</keyword>
<dbReference type="Proteomes" id="UP000596660">
    <property type="component" value="Unplaced"/>
</dbReference>
<reference evidence="2" key="2">
    <citation type="submission" date="2021-03" db="UniProtKB">
        <authorList>
            <consortium name="EnsemblPlants"/>
        </authorList>
    </citation>
    <scope>IDENTIFICATION</scope>
</reference>
<keyword evidence="1" id="KW-0812">Transmembrane</keyword>
<proteinExistence type="predicted"/>
<dbReference type="AlphaFoldDB" id="A0A803N0S5"/>
<dbReference type="PANTHER" id="PTHR35102:SF1">
    <property type="entry name" value="E3 UBIQUITIN-PROTEIN LIGASE"/>
    <property type="match status" value="1"/>
</dbReference>
<evidence type="ECO:0000313" key="2">
    <source>
        <dbReference type="EnsemblPlants" id="AUR62038559-RA:cds"/>
    </source>
</evidence>
<keyword evidence="1" id="KW-0472">Membrane</keyword>
<dbReference type="PANTHER" id="PTHR35102">
    <property type="entry name" value="E3 UBIQUITIN-PROTEIN LIGASE"/>
    <property type="match status" value="1"/>
</dbReference>
<evidence type="ECO:0000256" key="1">
    <source>
        <dbReference type="SAM" id="Phobius"/>
    </source>
</evidence>
<reference evidence="2" key="1">
    <citation type="journal article" date="2017" name="Nature">
        <title>The genome of Chenopodium quinoa.</title>
        <authorList>
            <person name="Jarvis D.E."/>
            <person name="Ho Y.S."/>
            <person name="Lightfoot D.J."/>
            <person name="Schmoeckel S.M."/>
            <person name="Li B."/>
            <person name="Borm T.J.A."/>
            <person name="Ohyanagi H."/>
            <person name="Mineta K."/>
            <person name="Michell C.T."/>
            <person name="Saber N."/>
            <person name="Kharbatia N.M."/>
            <person name="Rupper R.R."/>
            <person name="Sharp A.R."/>
            <person name="Dally N."/>
            <person name="Boughton B.A."/>
            <person name="Woo Y.H."/>
            <person name="Gao G."/>
            <person name="Schijlen E.G.W.M."/>
            <person name="Guo X."/>
            <person name="Momin A.A."/>
            <person name="Negrao S."/>
            <person name="Al-Babili S."/>
            <person name="Gehring C."/>
            <person name="Roessner U."/>
            <person name="Jung C."/>
            <person name="Murphy K."/>
            <person name="Arold S.T."/>
            <person name="Gojobori T."/>
            <person name="van der Linden C.G."/>
            <person name="van Loo E.N."/>
            <person name="Jellen E.N."/>
            <person name="Maughan P.J."/>
            <person name="Tester M."/>
        </authorList>
    </citation>
    <scope>NUCLEOTIDE SEQUENCE [LARGE SCALE GENOMIC DNA]</scope>
    <source>
        <strain evidence="2">cv. PI 614886</strain>
    </source>
</reference>
<sequence length="228" mass="24991">MRNPTSALGTWLHNKIVEPLLQILRRGAESKQLAFSTSLGFTLGVFPICGVTVFLCGIAIPLLGSRCHPASVLLANFVATPIELSLVIPFLRLGEAICGGPQFPLTSDALKKVLTGQASTDVLLSIVHALVGWLLAAPFILALLYVVLLPCYKILVQKFSSDPLSPKKLKGDEELRLKDFKEKAPQAEDEAMKKQSEDLGMSWKLRMRSSLRLSLSWKPKMPSFPGPR</sequence>
<keyword evidence="1" id="KW-1133">Transmembrane helix</keyword>
<dbReference type="EnsemblPlants" id="AUR62038559-RA">
    <property type="protein sequence ID" value="AUR62038559-RA:cds"/>
    <property type="gene ID" value="AUR62038559"/>
</dbReference>
<name>A0A803N0S5_CHEQI</name>
<feature type="transmembrane region" description="Helical" evidence="1">
    <location>
        <begin position="39"/>
        <end position="63"/>
    </location>
</feature>
<dbReference type="OMA" id="VPCFTIL"/>
<evidence type="ECO:0000313" key="3">
    <source>
        <dbReference type="Proteomes" id="UP000596660"/>
    </source>
</evidence>
<evidence type="ECO:0008006" key="4">
    <source>
        <dbReference type="Google" id="ProtNLM"/>
    </source>
</evidence>
<protein>
    <recommendedName>
        <fullName evidence="4">DUF2062 domain-containing protein</fullName>
    </recommendedName>
</protein>
<feature type="transmembrane region" description="Helical" evidence="1">
    <location>
        <begin position="122"/>
        <end position="148"/>
    </location>
</feature>
<feature type="transmembrane region" description="Helical" evidence="1">
    <location>
        <begin position="70"/>
        <end position="91"/>
    </location>
</feature>
<dbReference type="Gramene" id="AUR62038559-RA">
    <property type="protein sequence ID" value="AUR62038559-RA:cds"/>
    <property type="gene ID" value="AUR62038559"/>
</dbReference>